<protein>
    <submittedName>
        <fullName evidence="2">Uncharacterized protein</fullName>
    </submittedName>
</protein>
<sequence length="162" mass="17392">MHLQMIGKHPPRAGPELQWGPWGHDDCEANEGNFRPTLTPSQGCSVASQFDDCVWLWTLPLEHLQGMECWSCPQPWCHRGENLGAASTVMSQRGERWGCATPGPAPRALAAPGGDTKAELGGRQRDHGVQAPALHRQTKSGSLGILLERCPKAPGAAAASEL</sequence>
<evidence type="ECO:0000256" key="1">
    <source>
        <dbReference type="SAM" id="MobiDB-lite"/>
    </source>
</evidence>
<dbReference type="Proteomes" id="UP000269221">
    <property type="component" value="Unassembled WGS sequence"/>
</dbReference>
<feature type="region of interest" description="Disordered" evidence="1">
    <location>
        <begin position="1"/>
        <end position="20"/>
    </location>
</feature>
<name>A0A3M0J6L4_HIRRU</name>
<evidence type="ECO:0000313" key="2">
    <source>
        <dbReference type="EMBL" id="RMB96482.1"/>
    </source>
</evidence>
<accession>A0A3M0J6L4</accession>
<dbReference type="EMBL" id="QRBI01000174">
    <property type="protein sequence ID" value="RMB96482.1"/>
    <property type="molecule type" value="Genomic_DNA"/>
</dbReference>
<reference evidence="2 3" key="1">
    <citation type="submission" date="2018-07" db="EMBL/GenBank/DDBJ databases">
        <title>A high quality draft genome assembly of the barn swallow (H. rustica rustica).</title>
        <authorList>
            <person name="Formenti G."/>
            <person name="Chiara M."/>
            <person name="Poveda L."/>
            <person name="Francoijs K.-J."/>
            <person name="Bonisoli-Alquati A."/>
            <person name="Canova L."/>
            <person name="Gianfranceschi L."/>
            <person name="Horner D.S."/>
            <person name="Saino N."/>
        </authorList>
    </citation>
    <scope>NUCLEOTIDE SEQUENCE [LARGE SCALE GENOMIC DNA]</scope>
    <source>
        <strain evidence="2">Chelidonia</strain>
        <tissue evidence="2">Blood</tissue>
    </source>
</reference>
<evidence type="ECO:0000313" key="3">
    <source>
        <dbReference type="Proteomes" id="UP000269221"/>
    </source>
</evidence>
<organism evidence="2 3">
    <name type="scientific">Hirundo rustica rustica</name>
    <dbReference type="NCBI Taxonomy" id="333673"/>
    <lineage>
        <taxon>Eukaryota</taxon>
        <taxon>Metazoa</taxon>
        <taxon>Chordata</taxon>
        <taxon>Craniata</taxon>
        <taxon>Vertebrata</taxon>
        <taxon>Euteleostomi</taxon>
        <taxon>Archelosauria</taxon>
        <taxon>Archosauria</taxon>
        <taxon>Dinosauria</taxon>
        <taxon>Saurischia</taxon>
        <taxon>Theropoda</taxon>
        <taxon>Coelurosauria</taxon>
        <taxon>Aves</taxon>
        <taxon>Neognathae</taxon>
        <taxon>Neoaves</taxon>
        <taxon>Telluraves</taxon>
        <taxon>Australaves</taxon>
        <taxon>Passeriformes</taxon>
        <taxon>Sylvioidea</taxon>
        <taxon>Hirundinidae</taxon>
        <taxon>Hirundo</taxon>
    </lineage>
</organism>
<proteinExistence type="predicted"/>
<dbReference type="AlphaFoldDB" id="A0A3M0J6L4"/>
<keyword evidence="3" id="KW-1185">Reference proteome</keyword>
<comment type="caution">
    <text evidence="2">The sequence shown here is derived from an EMBL/GenBank/DDBJ whole genome shotgun (WGS) entry which is preliminary data.</text>
</comment>
<gene>
    <name evidence="2" type="ORF">DUI87_27014</name>
</gene>